<evidence type="ECO:0000313" key="1">
    <source>
        <dbReference type="EMBL" id="KAH9365918.1"/>
    </source>
</evidence>
<keyword evidence="2" id="KW-1185">Reference proteome</keyword>
<dbReference type="Proteomes" id="UP000821853">
    <property type="component" value="Unassembled WGS sequence"/>
</dbReference>
<dbReference type="EMBL" id="JABSTR010000003">
    <property type="protein sequence ID" value="KAH9365918.1"/>
    <property type="molecule type" value="Genomic_DNA"/>
</dbReference>
<dbReference type="Pfam" id="PF05380">
    <property type="entry name" value="Peptidase_A17"/>
    <property type="match status" value="1"/>
</dbReference>
<dbReference type="AlphaFoldDB" id="A0A9J6FHS1"/>
<dbReference type="InterPro" id="IPR008042">
    <property type="entry name" value="Retrotrans_Pao"/>
</dbReference>
<reference evidence="1 2" key="1">
    <citation type="journal article" date="2020" name="Cell">
        <title>Large-Scale Comparative Analyses of Tick Genomes Elucidate Their Genetic Diversity and Vector Capacities.</title>
        <authorList>
            <consortium name="Tick Genome and Microbiome Consortium (TIGMIC)"/>
            <person name="Jia N."/>
            <person name="Wang J."/>
            <person name="Shi W."/>
            <person name="Du L."/>
            <person name="Sun Y."/>
            <person name="Zhan W."/>
            <person name="Jiang J.F."/>
            <person name="Wang Q."/>
            <person name="Zhang B."/>
            <person name="Ji P."/>
            <person name="Bell-Sakyi L."/>
            <person name="Cui X.M."/>
            <person name="Yuan T.T."/>
            <person name="Jiang B.G."/>
            <person name="Yang W.F."/>
            <person name="Lam T.T."/>
            <person name="Chang Q.C."/>
            <person name="Ding S.J."/>
            <person name="Wang X.J."/>
            <person name="Zhu J.G."/>
            <person name="Ruan X.D."/>
            <person name="Zhao L."/>
            <person name="Wei J.T."/>
            <person name="Ye R.Z."/>
            <person name="Que T.C."/>
            <person name="Du C.H."/>
            <person name="Zhou Y.H."/>
            <person name="Cheng J.X."/>
            <person name="Dai P.F."/>
            <person name="Guo W.B."/>
            <person name="Han X.H."/>
            <person name="Huang E.J."/>
            <person name="Li L.F."/>
            <person name="Wei W."/>
            <person name="Gao Y.C."/>
            <person name="Liu J.Z."/>
            <person name="Shao H.Z."/>
            <person name="Wang X."/>
            <person name="Wang C.C."/>
            <person name="Yang T.C."/>
            <person name="Huo Q.B."/>
            <person name="Li W."/>
            <person name="Chen H.Y."/>
            <person name="Chen S.E."/>
            <person name="Zhou L.G."/>
            <person name="Ni X.B."/>
            <person name="Tian J.H."/>
            <person name="Sheng Y."/>
            <person name="Liu T."/>
            <person name="Pan Y.S."/>
            <person name="Xia L.Y."/>
            <person name="Li J."/>
            <person name="Zhao F."/>
            <person name="Cao W.C."/>
        </authorList>
    </citation>
    <scope>NUCLEOTIDE SEQUENCE [LARGE SCALE GENOMIC DNA]</scope>
    <source>
        <strain evidence="1">HaeL-2018</strain>
    </source>
</reference>
<evidence type="ECO:0000313" key="2">
    <source>
        <dbReference type="Proteomes" id="UP000821853"/>
    </source>
</evidence>
<name>A0A9J6FHS1_HAELO</name>
<accession>A0A9J6FHS1</accession>
<protein>
    <submittedName>
        <fullName evidence="1">Uncharacterized protein</fullName>
    </submittedName>
</protein>
<dbReference type="OrthoDB" id="8036689at2759"/>
<proteinExistence type="predicted"/>
<gene>
    <name evidence="1" type="ORF">HPB48_001432</name>
</gene>
<comment type="caution">
    <text evidence="1">The sequence shown here is derived from an EMBL/GenBank/DDBJ whole genome shotgun (WGS) entry which is preliminary data.</text>
</comment>
<organism evidence="1 2">
    <name type="scientific">Haemaphysalis longicornis</name>
    <name type="common">Bush tick</name>
    <dbReference type="NCBI Taxonomy" id="44386"/>
    <lineage>
        <taxon>Eukaryota</taxon>
        <taxon>Metazoa</taxon>
        <taxon>Ecdysozoa</taxon>
        <taxon>Arthropoda</taxon>
        <taxon>Chelicerata</taxon>
        <taxon>Arachnida</taxon>
        <taxon>Acari</taxon>
        <taxon>Parasitiformes</taxon>
        <taxon>Ixodida</taxon>
        <taxon>Ixodoidea</taxon>
        <taxon>Ixodidae</taxon>
        <taxon>Haemaphysalinae</taxon>
        <taxon>Haemaphysalis</taxon>
    </lineage>
</organism>
<dbReference type="VEuPathDB" id="VectorBase:HLOH_062749"/>
<sequence>MPRSCSTKCGVKNIEFNTLPTNSTAAWKVARRTPYLPEVQVPRYYRSQTNGGRTDCFHISPDTRPMPYEAVAYLTLEGENGTRSTTLVSKQRVAPGKEITLARLELMTCLLAGRLCGYILEALKQQPSNIYLRTDSTTALYWIHEDVGR</sequence>